<keyword evidence="1" id="KW-0805">Transcription regulation</keyword>
<dbReference type="GO" id="GO:0000785">
    <property type="term" value="C:chromatin"/>
    <property type="evidence" value="ECO:0007669"/>
    <property type="project" value="TreeGrafter"/>
</dbReference>
<dbReference type="AlphaFoldDB" id="A0A6L2PJP0"/>
<dbReference type="PANTHER" id="PTHR11267">
    <property type="entry name" value="T-BOX PROTEIN-RELATED"/>
    <property type="match status" value="1"/>
</dbReference>
<evidence type="ECO:0000256" key="5">
    <source>
        <dbReference type="PROSITE-ProRule" id="PRU00201"/>
    </source>
</evidence>
<dbReference type="Proteomes" id="UP000502823">
    <property type="component" value="Unassembled WGS sequence"/>
</dbReference>
<reference evidence="8" key="1">
    <citation type="submission" date="2020-01" db="EMBL/GenBank/DDBJ databases">
        <title>Draft genome sequence of the Termite Coptotermes fromosanus.</title>
        <authorList>
            <person name="Itakura S."/>
            <person name="Yosikawa Y."/>
            <person name="Umezawa K."/>
        </authorList>
    </citation>
    <scope>NUCLEOTIDE SEQUENCE [LARGE SCALE GENOMIC DNA]</scope>
</reference>
<dbReference type="SMART" id="SM00425">
    <property type="entry name" value="TBOX"/>
    <property type="match status" value="1"/>
</dbReference>
<proteinExistence type="predicted"/>
<evidence type="ECO:0000313" key="8">
    <source>
        <dbReference type="Proteomes" id="UP000502823"/>
    </source>
</evidence>
<dbReference type="InterPro" id="IPR036960">
    <property type="entry name" value="T-box_sf"/>
</dbReference>
<dbReference type="InterPro" id="IPR046360">
    <property type="entry name" value="T-box_DNA-bd"/>
</dbReference>
<organism evidence="7 8">
    <name type="scientific">Coptotermes formosanus</name>
    <name type="common">Formosan subterranean termite</name>
    <dbReference type="NCBI Taxonomy" id="36987"/>
    <lineage>
        <taxon>Eukaryota</taxon>
        <taxon>Metazoa</taxon>
        <taxon>Ecdysozoa</taxon>
        <taxon>Arthropoda</taxon>
        <taxon>Hexapoda</taxon>
        <taxon>Insecta</taxon>
        <taxon>Pterygota</taxon>
        <taxon>Neoptera</taxon>
        <taxon>Polyneoptera</taxon>
        <taxon>Dictyoptera</taxon>
        <taxon>Blattodea</taxon>
        <taxon>Blattoidea</taxon>
        <taxon>Termitoidae</taxon>
        <taxon>Rhinotermitidae</taxon>
        <taxon>Coptotermes</taxon>
    </lineage>
</organism>
<evidence type="ECO:0000259" key="6">
    <source>
        <dbReference type="PROSITE" id="PS50252"/>
    </source>
</evidence>
<feature type="non-terminal residue" evidence="7">
    <location>
        <position position="105"/>
    </location>
</feature>
<evidence type="ECO:0000256" key="1">
    <source>
        <dbReference type="ARBA" id="ARBA00023015"/>
    </source>
</evidence>
<dbReference type="PANTHER" id="PTHR11267:SF207">
    <property type="entry name" value="OVER COMPENSATING MALES, ISOFORM A"/>
    <property type="match status" value="1"/>
</dbReference>
<protein>
    <recommendedName>
        <fullName evidence="6">T-box domain-containing protein</fullName>
    </recommendedName>
</protein>
<keyword evidence="2 5" id="KW-0238">DNA-binding</keyword>
<dbReference type="GO" id="GO:0000978">
    <property type="term" value="F:RNA polymerase II cis-regulatory region sequence-specific DNA binding"/>
    <property type="evidence" value="ECO:0007669"/>
    <property type="project" value="InterPro"/>
</dbReference>
<dbReference type="SUPFAM" id="SSF49417">
    <property type="entry name" value="p53-like transcription factors"/>
    <property type="match status" value="1"/>
</dbReference>
<feature type="domain" description="T-box" evidence="6">
    <location>
        <begin position="1"/>
        <end position="105"/>
    </location>
</feature>
<evidence type="ECO:0000256" key="3">
    <source>
        <dbReference type="ARBA" id="ARBA00023163"/>
    </source>
</evidence>
<dbReference type="EMBL" id="BLKM01000378">
    <property type="protein sequence ID" value="GFG32614.1"/>
    <property type="molecule type" value="Genomic_DNA"/>
</dbReference>
<dbReference type="InParanoid" id="A0A6L2PJP0"/>
<gene>
    <name evidence="7" type="ORF">Cfor_04726</name>
</gene>
<dbReference type="InterPro" id="IPR001699">
    <property type="entry name" value="TF_T-box"/>
</dbReference>
<sequence>MVAGYGDTPLPHNLYVHPDSPATGQLWMAQGVVAFDKLKLTNNRKPLVRGQVSLHSMHKYLPRVHILQTTDLQTPPEQQASVECALTYTFPETTFTTVTAYQNQQ</sequence>
<accession>A0A6L2PJP0</accession>
<evidence type="ECO:0000313" key="7">
    <source>
        <dbReference type="EMBL" id="GFG32614.1"/>
    </source>
</evidence>
<dbReference type="InterPro" id="IPR008967">
    <property type="entry name" value="p53-like_TF_DNA-bd_sf"/>
</dbReference>
<dbReference type="Pfam" id="PF00907">
    <property type="entry name" value="T-box"/>
    <property type="match status" value="1"/>
</dbReference>
<dbReference type="GO" id="GO:0001708">
    <property type="term" value="P:cell fate specification"/>
    <property type="evidence" value="ECO:0007669"/>
    <property type="project" value="TreeGrafter"/>
</dbReference>
<evidence type="ECO:0000256" key="4">
    <source>
        <dbReference type="ARBA" id="ARBA00023242"/>
    </source>
</evidence>
<keyword evidence="4 5" id="KW-0539">Nucleus</keyword>
<dbReference type="GO" id="GO:0000981">
    <property type="term" value="F:DNA-binding transcription factor activity, RNA polymerase II-specific"/>
    <property type="evidence" value="ECO:0007669"/>
    <property type="project" value="TreeGrafter"/>
</dbReference>
<keyword evidence="8" id="KW-1185">Reference proteome</keyword>
<dbReference type="PRINTS" id="PR00937">
    <property type="entry name" value="TBOX"/>
</dbReference>
<dbReference type="GO" id="GO:0005634">
    <property type="term" value="C:nucleus"/>
    <property type="evidence" value="ECO:0007669"/>
    <property type="project" value="UniProtKB-SubCell"/>
</dbReference>
<keyword evidence="3" id="KW-0804">Transcription</keyword>
<name>A0A6L2PJP0_COPFO</name>
<dbReference type="OrthoDB" id="7442607at2759"/>
<comment type="subcellular location">
    <subcellularLocation>
        <location evidence="5">Nucleus</location>
    </subcellularLocation>
</comment>
<comment type="caution">
    <text evidence="7">The sequence shown here is derived from an EMBL/GenBank/DDBJ whole genome shotgun (WGS) entry which is preliminary data.</text>
</comment>
<dbReference type="PROSITE" id="PS50252">
    <property type="entry name" value="TBOX_3"/>
    <property type="match status" value="1"/>
</dbReference>
<comment type="caution">
    <text evidence="5">Lacks conserved residue(s) required for the propagation of feature annotation.</text>
</comment>
<dbReference type="GO" id="GO:0045893">
    <property type="term" value="P:positive regulation of DNA-templated transcription"/>
    <property type="evidence" value="ECO:0007669"/>
    <property type="project" value="InterPro"/>
</dbReference>
<dbReference type="Gene3D" id="2.60.40.820">
    <property type="entry name" value="Transcription factor, T-box"/>
    <property type="match status" value="1"/>
</dbReference>
<evidence type="ECO:0000256" key="2">
    <source>
        <dbReference type="ARBA" id="ARBA00023125"/>
    </source>
</evidence>